<sequence length="118" mass="12878">MAALPLRNCNGKRDKLSCLHEGVSSEGGAQEEEAVSTGDATGLLESNQARRAEPSANHNKSDPGDDCFSALMKDGWLVTRDRWASRWRSFITSRCDRLPWFSSHSADAVYFKGGIGAC</sequence>
<keyword evidence="2" id="KW-1185">Reference proteome</keyword>
<organism evidence="1 2">
    <name type="scientific">Albula goreensis</name>
    <dbReference type="NCBI Taxonomy" id="1534307"/>
    <lineage>
        <taxon>Eukaryota</taxon>
        <taxon>Metazoa</taxon>
        <taxon>Chordata</taxon>
        <taxon>Craniata</taxon>
        <taxon>Vertebrata</taxon>
        <taxon>Euteleostomi</taxon>
        <taxon>Actinopterygii</taxon>
        <taxon>Neopterygii</taxon>
        <taxon>Teleostei</taxon>
        <taxon>Albuliformes</taxon>
        <taxon>Albulidae</taxon>
        <taxon>Albula</taxon>
    </lineage>
</organism>
<evidence type="ECO:0000313" key="1">
    <source>
        <dbReference type="EMBL" id="KAI1882829.1"/>
    </source>
</evidence>
<proteinExistence type="predicted"/>
<accession>A0A8T3CCV9</accession>
<protein>
    <submittedName>
        <fullName evidence="1">Uncharacterized protein</fullName>
    </submittedName>
</protein>
<gene>
    <name evidence="1" type="ORF">AGOR_G00238940</name>
</gene>
<dbReference type="EMBL" id="JAERUA010000024">
    <property type="protein sequence ID" value="KAI1882829.1"/>
    <property type="molecule type" value="Genomic_DNA"/>
</dbReference>
<name>A0A8T3CCV9_9TELE</name>
<dbReference type="AlphaFoldDB" id="A0A8T3CCV9"/>
<evidence type="ECO:0000313" key="2">
    <source>
        <dbReference type="Proteomes" id="UP000829720"/>
    </source>
</evidence>
<comment type="caution">
    <text evidence="1">The sequence shown here is derived from an EMBL/GenBank/DDBJ whole genome shotgun (WGS) entry which is preliminary data.</text>
</comment>
<reference evidence="1" key="1">
    <citation type="submission" date="2021-01" db="EMBL/GenBank/DDBJ databases">
        <authorList>
            <person name="Zahm M."/>
            <person name="Roques C."/>
            <person name="Cabau C."/>
            <person name="Klopp C."/>
            <person name="Donnadieu C."/>
            <person name="Jouanno E."/>
            <person name="Lampietro C."/>
            <person name="Louis A."/>
            <person name="Herpin A."/>
            <person name="Echchiki A."/>
            <person name="Berthelot C."/>
            <person name="Parey E."/>
            <person name="Roest-Crollius H."/>
            <person name="Braasch I."/>
            <person name="Postlethwait J."/>
            <person name="Bobe J."/>
            <person name="Montfort J."/>
            <person name="Bouchez O."/>
            <person name="Begum T."/>
            <person name="Mejri S."/>
            <person name="Adams A."/>
            <person name="Chen W.-J."/>
            <person name="Guiguen Y."/>
        </authorList>
    </citation>
    <scope>NUCLEOTIDE SEQUENCE</scope>
    <source>
        <tissue evidence="1">Blood</tissue>
    </source>
</reference>
<dbReference type="OrthoDB" id="10273748at2759"/>
<dbReference type="Proteomes" id="UP000829720">
    <property type="component" value="Unassembled WGS sequence"/>
</dbReference>